<evidence type="ECO:0000313" key="2">
    <source>
        <dbReference type="EMBL" id="KTD02874.1"/>
    </source>
</evidence>
<dbReference type="STRING" id="45065.Lgee_0609"/>
<sequence length="183" mass="20975">MRIPERREHIRVDDWLCFEYQLLGPGDTLHASEEIVLNPRNTRQQEMARYLDGINRELAGLSSQLKARDPLLAQYLDMLNTKLDYLATHTTGHMPMREQHVNLSLGGMAFICKEALSPQTRLKLTLYTRPHGTPLTLEAHVAWCEPHRLGHWRVAVKFTPLTREQEAVLSLTLLHAHGTTPVE</sequence>
<dbReference type="Gene3D" id="2.40.10.220">
    <property type="entry name" value="predicted glycosyltransferase like domains"/>
    <property type="match status" value="1"/>
</dbReference>
<accession>A0A0W0U533</accession>
<comment type="caution">
    <text evidence="2">The sequence shown here is derived from an EMBL/GenBank/DDBJ whole genome shotgun (WGS) entry which is preliminary data.</text>
</comment>
<dbReference type="GO" id="GO:0035438">
    <property type="term" value="F:cyclic-di-GMP binding"/>
    <property type="evidence" value="ECO:0007669"/>
    <property type="project" value="InterPro"/>
</dbReference>
<dbReference type="Pfam" id="PF07238">
    <property type="entry name" value="PilZ"/>
    <property type="match status" value="1"/>
</dbReference>
<organism evidence="2 3">
    <name type="scientific">Legionella geestiana</name>
    <dbReference type="NCBI Taxonomy" id="45065"/>
    <lineage>
        <taxon>Bacteria</taxon>
        <taxon>Pseudomonadati</taxon>
        <taxon>Pseudomonadota</taxon>
        <taxon>Gammaproteobacteria</taxon>
        <taxon>Legionellales</taxon>
        <taxon>Legionellaceae</taxon>
        <taxon>Legionella</taxon>
    </lineage>
</organism>
<gene>
    <name evidence="2" type="primary">pilZ</name>
    <name evidence="2" type="ORF">Lgee_0609</name>
</gene>
<dbReference type="AlphaFoldDB" id="A0A0W0U533"/>
<evidence type="ECO:0000313" key="3">
    <source>
        <dbReference type="Proteomes" id="UP000054785"/>
    </source>
</evidence>
<dbReference type="InterPro" id="IPR009875">
    <property type="entry name" value="PilZ_domain"/>
</dbReference>
<keyword evidence="3" id="KW-1185">Reference proteome</keyword>
<proteinExistence type="predicted"/>
<evidence type="ECO:0000259" key="1">
    <source>
        <dbReference type="Pfam" id="PF07238"/>
    </source>
</evidence>
<dbReference type="SUPFAM" id="SSF141371">
    <property type="entry name" value="PilZ domain-like"/>
    <property type="match status" value="1"/>
</dbReference>
<protein>
    <submittedName>
        <fullName evidence="2">Type IV pilus assembly PilZ</fullName>
    </submittedName>
</protein>
<feature type="domain" description="PilZ" evidence="1">
    <location>
        <begin position="93"/>
        <end position="169"/>
    </location>
</feature>
<dbReference type="EMBL" id="LNYC01000017">
    <property type="protein sequence ID" value="KTD02874.1"/>
    <property type="molecule type" value="Genomic_DNA"/>
</dbReference>
<dbReference type="PATRIC" id="fig|45065.4.peg.648"/>
<dbReference type="Proteomes" id="UP000054785">
    <property type="component" value="Unassembled WGS sequence"/>
</dbReference>
<name>A0A0W0U533_9GAMM</name>
<reference evidence="2 3" key="1">
    <citation type="submission" date="2015-11" db="EMBL/GenBank/DDBJ databases">
        <title>Genomic analysis of 38 Legionella species identifies large and diverse effector repertoires.</title>
        <authorList>
            <person name="Burstein D."/>
            <person name="Amaro F."/>
            <person name="Zusman T."/>
            <person name="Lifshitz Z."/>
            <person name="Cohen O."/>
            <person name="Gilbert J.A."/>
            <person name="Pupko T."/>
            <person name="Shuman H.A."/>
            <person name="Segal G."/>
        </authorList>
    </citation>
    <scope>NUCLEOTIDE SEQUENCE [LARGE SCALE GENOMIC DNA]</scope>
    <source>
        <strain evidence="2 3">ATCC 49504</strain>
    </source>
</reference>